<reference evidence="1" key="1">
    <citation type="submission" date="2020-05" db="EMBL/GenBank/DDBJ databases">
        <title>Mycena genomes resolve the evolution of fungal bioluminescence.</title>
        <authorList>
            <person name="Tsai I.J."/>
        </authorList>
    </citation>
    <scope>NUCLEOTIDE SEQUENCE</scope>
    <source>
        <strain evidence="1">CCC161011</strain>
    </source>
</reference>
<evidence type="ECO:0000313" key="2">
    <source>
        <dbReference type="Proteomes" id="UP000620124"/>
    </source>
</evidence>
<keyword evidence="2" id="KW-1185">Reference proteome</keyword>
<dbReference type="SUPFAM" id="SSF52047">
    <property type="entry name" value="RNI-like"/>
    <property type="match status" value="1"/>
</dbReference>
<sequence length="495" mass="55557">MPRPNLQHLRDRLAHLNSQIPLLEAERKAIRKTLSAVFYPVLDLPSEVTSEIFLHCLPDAPSVPSSITAPLLLLKICRRWRDVALKTPALWASFAVHGGSGRTFGSLGTDHLSRWLQRAGAALLNLSLVYRGRGSSSFPEAFFQIFGHASQWRRVHFVVPFGCFSHPRVQAALRGNVTSLEELSLDANAPGNTMDWRYVSDIGPLTLFAKAPKLRMVSLISLPLSCVSLPWAQLTSLTAQSFDLEEALNVLDLCPILAYYRLGYPAEAGRVSRRTFSLFPLPPLPHLKSLLLEYQPHDQLLRYLTLPNLTTLSLPPHTYDAYSFFSRLSPNGLRKLHLRQETHPGDILRDALEFSPALSDIELDVCPSDVADIMHLISASPATSHLQSIRMDVKGDPESLYEYDSLNYTALLRALVILKKKALCSCHITFAIPDSFEFQVYDYSDDGSDREAAWSRHKKRYISAIRPNASDVKKLSELRNEGFCISIGSTQERWI</sequence>
<dbReference type="OrthoDB" id="2901832at2759"/>
<comment type="caution">
    <text evidence="1">The sequence shown here is derived from an EMBL/GenBank/DDBJ whole genome shotgun (WGS) entry which is preliminary data.</text>
</comment>
<protein>
    <submittedName>
        <fullName evidence="1">F-box domain-containing protein</fullName>
    </submittedName>
</protein>
<gene>
    <name evidence="1" type="ORF">MVEN_02206600</name>
</gene>
<evidence type="ECO:0000313" key="1">
    <source>
        <dbReference type="EMBL" id="KAF7335528.1"/>
    </source>
</evidence>
<proteinExistence type="predicted"/>
<organism evidence="1 2">
    <name type="scientific">Mycena venus</name>
    <dbReference type="NCBI Taxonomy" id="2733690"/>
    <lineage>
        <taxon>Eukaryota</taxon>
        <taxon>Fungi</taxon>
        <taxon>Dikarya</taxon>
        <taxon>Basidiomycota</taxon>
        <taxon>Agaricomycotina</taxon>
        <taxon>Agaricomycetes</taxon>
        <taxon>Agaricomycetidae</taxon>
        <taxon>Agaricales</taxon>
        <taxon>Marasmiineae</taxon>
        <taxon>Mycenaceae</taxon>
        <taxon>Mycena</taxon>
    </lineage>
</organism>
<accession>A0A8H6X6X2</accession>
<name>A0A8H6X6X2_9AGAR</name>
<dbReference type="Proteomes" id="UP000620124">
    <property type="component" value="Unassembled WGS sequence"/>
</dbReference>
<dbReference type="Gene3D" id="3.80.10.10">
    <property type="entry name" value="Ribonuclease Inhibitor"/>
    <property type="match status" value="1"/>
</dbReference>
<dbReference type="AlphaFoldDB" id="A0A8H6X6X2"/>
<dbReference type="EMBL" id="JACAZI010000024">
    <property type="protein sequence ID" value="KAF7335528.1"/>
    <property type="molecule type" value="Genomic_DNA"/>
</dbReference>
<dbReference type="InterPro" id="IPR032675">
    <property type="entry name" value="LRR_dom_sf"/>
</dbReference>